<evidence type="ECO:0000313" key="7">
    <source>
        <dbReference type="Proteomes" id="UP000561066"/>
    </source>
</evidence>
<comment type="cofactor">
    <cofactor evidence="1">
        <name>Zn(2+)</name>
        <dbReference type="ChEBI" id="CHEBI:29105"/>
    </cofactor>
</comment>
<evidence type="ECO:0000259" key="5">
    <source>
        <dbReference type="SMART" id="SM00849"/>
    </source>
</evidence>
<name>A0A7W4JA23_9PROT</name>
<dbReference type="AlphaFoldDB" id="A0A7W4JA23"/>
<dbReference type="SMART" id="SM00849">
    <property type="entry name" value="Lactamase_B"/>
    <property type="match status" value="1"/>
</dbReference>
<evidence type="ECO:0000256" key="3">
    <source>
        <dbReference type="ARBA" id="ARBA00022801"/>
    </source>
</evidence>
<dbReference type="GO" id="GO:0016787">
    <property type="term" value="F:hydrolase activity"/>
    <property type="evidence" value="ECO:0007669"/>
    <property type="project" value="UniProtKB-KW"/>
</dbReference>
<dbReference type="PANTHER" id="PTHR46233:SF3">
    <property type="entry name" value="HYDROXYACYLGLUTATHIONE HYDROLASE GLOC"/>
    <property type="match status" value="1"/>
</dbReference>
<keyword evidence="3 6" id="KW-0378">Hydrolase</keyword>
<keyword evidence="4" id="KW-0862">Zinc</keyword>
<evidence type="ECO:0000256" key="1">
    <source>
        <dbReference type="ARBA" id="ARBA00001947"/>
    </source>
</evidence>
<dbReference type="PANTHER" id="PTHR46233">
    <property type="entry name" value="HYDROXYACYLGLUTATHIONE HYDROLASE GLOC"/>
    <property type="match status" value="1"/>
</dbReference>
<evidence type="ECO:0000313" key="6">
    <source>
        <dbReference type="EMBL" id="MBB2177460.1"/>
    </source>
</evidence>
<keyword evidence="2" id="KW-0479">Metal-binding</keyword>
<dbReference type="GO" id="GO:0046872">
    <property type="term" value="F:metal ion binding"/>
    <property type="evidence" value="ECO:0007669"/>
    <property type="project" value="UniProtKB-KW"/>
</dbReference>
<comment type="caution">
    <text evidence="6">The sequence shown here is derived from an EMBL/GenBank/DDBJ whole genome shotgun (WGS) entry which is preliminary data.</text>
</comment>
<dbReference type="RefSeq" id="WP_246379907.1">
    <property type="nucleotide sequence ID" value="NZ_JABEQH010000030.1"/>
</dbReference>
<keyword evidence="7" id="KW-1185">Reference proteome</keyword>
<sequence>MPFSPALELDIIPVTAFGQNCSILRDPASGHAVVVDPGGDVPRLLHELAVRDLTVDSILLTHGHLDHAGGADELRDELSRRQGAPVPVVGPDARDAFLLSDIASQAARFGLEGMRNVTVDRYVTDGETLSVLGRTFHVLHVPGHTPGHVVFHDPEARFAFVGDTLFRGSVGRTDFPYGNGPQLIEAITTRLLPLGDDVTILPGHGGASTIGAERHSNPFLR</sequence>
<reference evidence="6 7" key="1">
    <citation type="submission" date="2020-04" db="EMBL/GenBank/DDBJ databases">
        <title>Description of novel Gluconacetobacter.</title>
        <authorList>
            <person name="Sombolestani A."/>
        </authorList>
    </citation>
    <scope>NUCLEOTIDE SEQUENCE [LARGE SCALE GENOMIC DNA]</scope>
    <source>
        <strain evidence="6 7">LMG 21312</strain>
    </source>
</reference>
<dbReference type="EMBL" id="JABEQH010000030">
    <property type="protein sequence ID" value="MBB2177460.1"/>
    <property type="molecule type" value="Genomic_DNA"/>
</dbReference>
<evidence type="ECO:0000256" key="4">
    <source>
        <dbReference type="ARBA" id="ARBA00022833"/>
    </source>
</evidence>
<dbReference type="Gene3D" id="3.60.15.10">
    <property type="entry name" value="Ribonuclease Z/Hydroxyacylglutathione hydrolase-like"/>
    <property type="match status" value="1"/>
</dbReference>
<gene>
    <name evidence="6" type="ORF">HLH21_16265</name>
</gene>
<evidence type="ECO:0000256" key="2">
    <source>
        <dbReference type="ARBA" id="ARBA00022723"/>
    </source>
</evidence>
<proteinExistence type="predicted"/>
<protein>
    <submittedName>
        <fullName evidence="6">MBL fold metallo-hydrolase</fullName>
    </submittedName>
</protein>
<dbReference type="Pfam" id="PF00753">
    <property type="entry name" value="Lactamase_B"/>
    <property type="match status" value="1"/>
</dbReference>
<dbReference type="CDD" id="cd07737">
    <property type="entry name" value="YcbL-like_MBL-fold"/>
    <property type="match status" value="1"/>
</dbReference>
<dbReference type="InterPro" id="IPR051453">
    <property type="entry name" value="MBL_Glyoxalase_II"/>
</dbReference>
<feature type="domain" description="Metallo-beta-lactamase" evidence="5">
    <location>
        <begin position="18"/>
        <end position="204"/>
    </location>
</feature>
<organism evidence="6 7">
    <name type="scientific">Gluconacetobacter johannae</name>
    <dbReference type="NCBI Taxonomy" id="112140"/>
    <lineage>
        <taxon>Bacteria</taxon>
        <taxon>Pseudomonadati</taxon>
        <taxon>Pseudomonadota</taxon>
        <taxon>Alphaproteobacteria</taxon>
        <taxon>Acetobacterales</taxon>
        <taxon>Acetobacteraceae</taxon>
        <taxon>Gluconacetobacter</taxon>
    </lineage>
</organism>
<dbReference type="SUPFAM" id="SSF56281">
    <property type="entry name" value="Metallo-hydrolase/oxidoreductase"/>
    <property type="match status" value="1"/>
</dbReference>
<dbReference type="Proteomes" id="UP000561066">
    <property type="component" value="Unassembled WGS sequence"/>
</dbReference>
<dbReference type="InterPro" id="IPR036866">
    <property type="entry name" value="RibonucZ/Hydroxyglut_hydro"/>
</dbReference>
<accession>A0A7W4JA23</accession>
<dbReference type="InterPro" id="IPR001279">
    <property type="entry name" value="Metallo-B-lactamas"/>
</dbReference>